<keyword evidence="4" id="KW-0560">Oxidoreductase</keyword>
<dbReference type="InterPro" id="IPR027443">
    <property type="entry name" value="IPNS-like_sf"/>
</dbReference>
<dbReference type="SUPFAM" id="SSF51197">
    <property type="entry name" value="Clavaminate synthase-like"/>
    <property type="match status" value="1"/>
</dbReference>
<dbReference type="GO" id="GO:0046872">
    <property type="term" value="F:metal ion binding"/>
    <property type="evidence" value="ECO:0007669"/>
    <property type="project" value="UniProtKB-KW"/>
</dbReference>
<dbReference type="EMBL" id="KZ305037">
    <property type="protein sequence ID" value="PIA42267.1"/>
    <property type="molecule type" value="Genomic_DNA"/>
</dbReference>
<evidence type="ECO:0000256" key="1">
    <source>
        <dbReference type="ARBA" id="ARBA00008056"/>
    </source>
</evidence>
<evidence type="ECO:0000313" key="7">
    <source>
        <dbReference type="Proteomes" id="UP000230069"/>
    </source>
</evidence>
<dbReference type="Gene3D" id="2.60.120.330">
    <property type="entry name" value="B-lactam Antibiotic, Isopenicillin N Synthase, Chain"/>
    <property type="match status" value="1"/>
</dbReference>
<protein>
    <recommendedName>
        <fullName evidence="5">Fe2OG dioxygenase domain-containing protein</fullName>
    </recommendedName>
</protein>
<keyword evidence="2 4" id="KW-0479">Metal-binding</keyword>
<dbReference type="GO" id="GO:0016491">
    <property type="term" value="F:oxidoreductase activity"/>
    <property type="evidence" value="ECO:0007669"/>
    <property type="project" value="UniProtKB-KW"/>
</dbReference>
<dbReference type="AlphaFoldDB" id="A0A2G5DGB0"/>
<reference evidence="6 7" key="1">
    <citation type="submission" date="2017-09" db="EMBL/GenBank/DDBJ databases">
        <title>WGS assembly of Aquilegia coerulea Goldsmith.</title>
        <authorList>
            <person name="Hodges S."/>
            <person name="Kramer E."/>
            <person name="Nordborg M."/>
            <person name="Tomkins J."/>
            <person name="Borevitz J."/>
            <person name="Derieg N."/>
            <person name="Yan J."/>
            <person name="Mihaltcheva S."/>
            <person name="Hayes R.D."/>
            <person name="Rokhsar D."/>
        </authorList>
    </citation>
    <scope>NUCLEOTIDE SEQUENCE [LARGE SCALE GENOMIC DNA]</scope>
    <source>
        <strain evidence="7">cv. Goldsmith</strain>
    </source>
</reference>
<dbReference type="FunFam" id="2.60.120.330:FF:000018">
    <property type="entry name" value="2-oxoglutarate (2OG) and Fe(II)-dependent oxygenase superfamily protein"/>
    <property type="match status" value="1"/>
</dbReference>
<name>A0A2G5DGB0_AQUCA</name>
<dbReference type="InterPro" id="IPR044861">
    <property type="entry name" value="IPNS-like_FE2OG_OXY"/>
</dbReference>
<evidence type="ECO:0000259" key="5">
    <source>
        <dbReference type="PROSITE" id="PS51471"/>
    </source>
</evidence>
<proteinExistence type="inferred from homology"/>
<feature type="domain" description="Fe2OG dioxygenase" evidence="5">
    <location>
        <begin position="213"/>
        <end position="313"/>
    </location>
</feature>
<gene>
    <name evidence="6" type="ORF">AQUCO_02000017v1</name>
</gene>
<dbReference type="FunCoup" id="A0A2G5DGB0">
    <property type="interactions" value="91"/>
</dbReference>
<sequence>MERTHDQDVSVQVKHVQELSINGVEPPPRYIRKEKDNIDAPINTTTTLSSSIPIIDLHLLSSSSSQEKEKELEKLKSALTSWGIFQAIGHGVPSTLLDELQRTAKEFFDLPMEEKHKYSINFDGKQDWLQGYGNDLIVSEDQVIDWSDRLYLLVKPLDQRNYKLWPQYPTGFREILNEYSMKTHQAAEIILKNMAKLLVLEENYFVDLAADNAPTFARFNYYPPCSRPDLVYGIKPHADGGAITIVLPDKEVEGLQVLKDGQWIKVPIIPDALVVNVADQIEIMSNGEFKSPMHRVITNSEKQRISVAMFYVPEAEKYIAPAPELISEIKPMLFKKMKAEEYADMYFQHSIRGKRAIDFARV</sequence>
<dbReference type="PROSITE" id="PS51471">
    <property type="entry name" value="FE2OG_OXY"/>
    <property type="match status" value="1"/>
</dbReference>
<organism evidence="6 7">
    <name type="scientific">Aquilegia coerulea</name>
    <name type="common">Rocky mountain columbine</name>
    <dbReference type="NCBI Taxonomy" id="218851"/>
    <lineage>
        <taxon>Eukaryota</taxon>
        <taxon>Viridiplantae</taxon>
        <taxon>Streptophyta</taxon>
        <taxon>Embryophyta</taxon>
        <taxon>Tracheophyta</taxon>
        <taxon>Spermatophyta</taxon>
        <taxon>Magnoliopsida</taxon>
        <taxon>Ranunculales</taxon>
        <taxon>Ranunculaceae</taxon>
        <taxon>Thalictroideae</taxon>
        <taxon>Aquilegia</taxon>
    </lineage>
</organism>
<comment type="similarity">
    <text evidence="1 4">Belongs to the iron/ascorbate-dependent oxidoreductase family.</text>
</comment>
<dbReference type="InterPro" id="IPR026992">
    <property type="entry name" value="DIOX_N"/>
</dbReference>
<keyword evidence="3 4" id="KW-0408">Iron</keyword>
<dbReference type="OrthoDB" id="288590at2759"/>
<accession>A0A2G5DGB0</accession>
<dbReference type="InterPro" id="IPR050295">
    <property type="entry name" value="Plant_2OG-oxidoreductases"/>
</dbReference>
<dbReference type="Pfam" id="PF14226">
    <property type="entry name" value="DIOX_N"/>
    <property type="match status" value="1"/>
</dbReference>
<dbReference type="PANTHER" id="PTHR47991">
    <property type="entry name" value="OXOGLUTARATE/IRON-DEPENDENT DIOXYGENASE"/>
    <property type="match status" value="1"/>
</dbReference>
<evidence type="ECO:0000256" key="3">
    <source>
        <dbReference type="ARBA" id="ARBA00023004"/>
    </source>
</evidence>
<dbReference type="InterPro" id="IPR005123">
    <property type="entry name" value="Oxoglu/Fe-dep_dioxygenase_dom"/>
</dbReference>
<evidence type="ECO:0000256" key="4">
    <source>
        <dbReference type="RuleBase" id="RU003682"/>
    </source>
</evidence>
<evidence type="ECO:0000256" key="2">
    <source>
        <dbReference type="ARBA" id="ARBA00022723"/>
    </source>
</evidence>
<keyword evidence="7" id="KW-1185">Reference proteome</keyword>
<dbReference type="InParanoid" id="A0A2G5DGB0"/>
<dbReference type="Proteomes" id="UP000230069">
    <property type="component" value="Unassembled WGS sequence"/>
</dbReference>
<dbReference type="Pfam" id="PF03171">
    <property type="entry name" value="2OG-FeII_Oxy"/>
    <property type="match status" value="1"/>
</dbReference>
<evidence type="ECO:0000313" key="6">
    <source>
        <dbReference type="EMBL" id="PIA42267.1"/>
    </source>
</evidence>